<proteinExistence type="predicted"/>
<protein>
    <recommendedName>
        <fullName evidence="3">Protein kinase domain-containing protein</fullName>
    </recommendedName>
</protein>
<dbReference type="Proteomes" id="UP000247702">
    <property type="component" value="Unassembled WGS sequence"/>
</dbReference>
<name>A0A2Z6S923_9GLOM</name>
<evidence type="ECO:0008006" key="3">
    <source>
        <dbReference type="Google" id="ProtNLM"/>
    </source>
</evidence>
<accession>A0A2Z6S923</accession>
<dbReference type="EMBL" id="BEXD01004315">
    <property type="protein sequence ID" value="GBC09623.1"/>
    <property type="molecule type" value="Genomic_DNA"/>
</dbReference>
<evidence type="ECO:0000313" key="1">
    <source>
        <dbReference type="EMBL" id="GBC09623.1"/>
    </source>
</evidence>
<reference evidence="1 2" key="1">
    <citation type="submission" date="2017-11" db="EMBL/GenBank/DDBJ databases">
        <title>The genome of Rhizophagus clarus HR1 reveals common genetic basis of auxotrophy among arbuscular mycorrhizal fungi.</title>
        <authorList>
            <person name="Kobayashi Y."/>
        </authorList>
    </citation>
    <scope>NUCLEOTIDE SEQUENCE [LARGE SCALE GENOMIC DNA]</scope>
    <source>
        <strain evidence="1 2">HR1</strain>
    </source>
</reference>
<gene>
    <name evidence="1" type="ORF">RclHR1_00900009</name>
</gene>
<organism evidence="1 2">
    <name type="scientific">Rhizophagus clarus</name>
    <dbReference type="NCBI Taxonomy" id="94130"/>
    <lineage>
        <taxon>Eukaryota</taxon>
        <taxon>Fungi</taxon>
        <taxon>Fungi incertae sedis</taxon>
        <taxon>Mucoromycota</taxon>
        <taxon>Glomeromycotina</taxon>
        <taxon>Glomeromycetes</taxon>
        <taxon>Glomerales</taxon>
        <taxon>Glomeraceae</taxon>
        <taxon>Rhizophagus</taxon>
    </lineage>
</organism>
<evidence type="ECO:0000313" key="2">
    <source>
        <dbReference type="Proteomes" id="UP000247702"/>
    </source>
</evidence>
<dbReference type="AlphaFoldDB" id="A0A2Z6S923"/>
<comment type="caution">
    <text evidence="1">The sequence shown here is derived from an EMBL/GenBank/DDBJ whole genome shotgun (WGS) entry which is preliminary data.</text>
</comment>
<sequence length="144" mass="16255">MEKESVKDLHNGNILRSAARYFLTGFGLSGTSNISSEKIYVILGYVAPEVWKDNDDDAKKIKAEFLITNKEIPNVQSSFKRNPNFNHVSKLIDFGGIIKNSASHDLDSSLIELKLSDDISEGNDESIKPFYITTYKIEYNKKSM</sequence>
<keyword evidence="2" id="KW-1185">Reference proteome</keyword>